<dbReference type="EMBL" id="VSSQ01010368">
    <property type="protein sequence ID" value="MPM44148.1"/>
    <property type="molecule type" value="Genomic_DNA"/>
</dbReference>
<comment type="caution">
    <text evidence="1">The sequence shown here is derived from an EMBL/GenBank/DDBJ whole genome shotgun (WGS) entry which is preliminary data.</text>
</comment>
<evidence type="ECO:0000313" key="1">
    <source>
        <dbReference type="EMBL" id="MPM44148.1"/>
    </source>
</evidence>
<accession>A0A644ZUQ5</accession>
<sequence length="54" mass="6157">MVGFRDTAVLCQLIHNFVHDIFQVRLEVAVLFFATDRLQSLGKECEELLHAVAL</sequence>
<name>A0A644ZUQ5_9ZZZZ</name>
<dbReference type="AlphaFoldDB" id="A0A644ZUQ5"/>
<proteinExistence type="predicted"/>
<gene>
    <name evidence="1" type="ORF">SDC9_90826</name>
</gene>
<organism evidence="1">
    <name type="scientific">bioreactor metagenome</name>
    <dbReference type="NCBI Taxonomy" id="1076179"/>
    <lineage>
        <taxon>unclassified sequences</taxon>
        <taxon>metagenomes</taxon>
        <taxon>ecological metagenomes</taxon>
    </lineage>
</organism>
<reference evidence="1" key="1">
    <citation type="submission" date="2019-08" db="EMBL/GenBank/DDBJ databases">
        <authorList>
            <person name="Kucharzyk K."/>
            <person name="Murdoch R.W."/>
            <person name="Higgins S."/>
            <person name="Loffler F."/>
        </authorList>
    </citation>
    <scope>NUCLEOTIDE SEQUENCE</scope>
</reference>
<protein>
    <submittedName>
        <fullName evidence="1">Uncharacterized protein</fullName>
    </submittedName>
</protein>